<protein>
    <submittedName>
        <fullName evidence="1">Uncharacterized protein</fullName>
    </submittedName>
</protein>
<name>A0A9D4EKV4_DREPO</name>
<gene>
    <name evidence="1" type="ORF">DPMN_159338</name>
</gene>
<evidence type="ECO:0000313" key="1">
    <source>
        <dbReference type="EMBL" id="KAH3781508.1"/>
    </source>
</evidence>
<keyword evidence="2" id="KW-1185">Reference proteome</keyword>
<proteinExistence type="predicted"/>
<accession>A0A9D4EKV4</accession>
<dbReference type="EMBL" id="JAIWYP010000008">
    <property type="protein sequence ID" value="KAH3781508.1"/>
    <property type="molecule type" value="Genomic_DNA"/>
</dbReference>
<reference evidence="1" key="2">
    <citation type="submission" date="2020-11" db="EMBL/GenBank/DDBJ databases">
        <authorList>
            <person name="McCartney M.A."/>
            <person name="Auch B."/>
            <person name="Kono T."/>
            <person name="Mallez S."/>
            <person name="Becker A."/>
            <person name="Gohl D.M."/>
            <person name="Silverstein K.A.T."/>
            <person name="Koren S."/>
            <person name="Bechman K.B."/>
            <person name="Herman A."/>
            <person name="Abrahante J.E."/>
            <person name="Garbe J."/>
        </authorList>
    </citation>
    <scope>NUCLEOTIDE SEQUENCE</scope>
    <source>
        <strain evidence="1">Duluth1</strain>
        <tissue evidence="1">Whole animal</tissue>
    </source>
</reference>
<organism evidence="1 2">
    <name type="scientific">Dreissena polymorpha</name>
    <name type="common">Zebra mussel</name>
    <name type="synonym">Mytilus polymorpha</name>
    <dbReference type="NCBI Taxonomy" id="45954"/>
    <lineage>
        <taxon>Eukaryota</taxon>
        <taxon>Metazoa</taxon>
        <taxon>Spiralia</taxon>
        <taxon>Lophotrochozoa</taxon>
        <taxon>Mollusca</taxon>
        <taxon>Bivalvia</taxon>
        <taxon>Autobranchia</taxon>
        <taxon>Heteroconchia</taxon>
        <taxon>Euheterodonta</taxon>
        <taxon>Imparidentia</taxon>
        <taxon>Neoheterodontei</taxon>
        <taxon>Myida</taxon>
        <taxon>Dreissenoidea</taxon>
        <taxon>Dreissenidae</taxon>
        <taxon>Dreissena</taxon>
    </lineage>
</organism>
<dbReference type="Proteomes" id="UP000828390">
    <property type="component" value="Unassembled WGS sequence"/>
</dbReference>
<dbReference type="AlphaFoldDB" id="A0A9D4EKV4"/>
<comment type="caution">
    <text evidence="1">The sequence shown here is derived from an EMBL/GenBank/DDBJ whole genome shotgun (WGS) entry which is preliminary data.</text>
</comment>
<evidence type="ECO:0000313" key="2">
    <source>
        <dbReference type="Proteomes" id="UP000828390"/>
    </source>
</evidence>
<reference evidence="1" key="1">
    <citation type="journal article" date="2019" name="bioRxiv">
        <title>The Genome of the Zebra Mussel, Dreissena polymorpha: A Resource for Invasive Species Research.</title>
        <authorList>
            <person name="McCartney M.A."/>
            <person name="Auch B."/>
            <person name="Kono T."/>
            <person name="Mallez S."/>
            <person name="Zhang Y."/>
            <person name="Obille A."/>
            <person name="Becker A."/>
            <person name="Abrahante J.E."/>
            <person name="Garbe J."/>
            <person name="Badalamenti J.P."/>
            <person name="Herman A."/>
            <person name="Mangelson H."/>
            <person name="Liachko I."/>
            <person name="Sullivan S."/>
            <person name="Sone E.D."/>
            <person name="Koren S."/>
            <person name="Silverstein K.A.T."/>
            <person name="Beckman K.B."/>
            <person name="Gohl D.M."/>
        </authorList>
    </citation>
    <scope>NUCLEOTIDE SEQUENCE</scope>
    <source>
        <strain evidence="1">Duluth1</strain>
        <tissue evidence="1">Whole animal</tissue>
    </source>
</reference>
<sequence>MTMSQRKARTKLPENQETRVFTSFFVFLPIRTIFELNRHIQKTHVLTEFHEDWTKKCDFLKNCLAPWRPSNVLNKFHDDWAKMVTSRVFTRFLYSHIKNIAPPPGVHVFQRTETIFEPTQHII</sequence>